<dbReference type="Pfam" id="PF13432">
    <property type="entry name" value="TPR_16"/>
    <property type="match status" value="1"/>
</dbReference>
<comment type="caution">
    <text evidence="3">The sequence shown here is derived from an EMBL/GenBank/DDBJ whole genome shotgun (WGS) entry which is preliminary data.</text>
</comment>
<feature type="chain" id="PRO_5037645160" evidence="2">
    <location>
        <begin position="20"/>
        <end position="218"/>
    </location>
</feature>
<dbReference type="EMBL" id="QTKU01000002">
    <property type="protein sequence ID" value="MBS8261009.1"/>
    <property type="molecule type" value="Genomic_DNA"/>
</dbReference>
<dbReference type="InterPro" id="IPR011990">
    <property type="entry name" value="TPR-like_helical_dom_sf"/>
</dbReference>
<organism evidence="3 4">
    <name type="scientific">Roseibium polysiphoniae</name>
    <dbReference type="NCBI Taxonomy" id="2571221"/>
    <lineage>
        <taxon>Bacteria</taxon>
        <taxon>Pseudomonadati</taxon>
        <taxon>Pseudomonadota</taxon>
        <taxon>Alphaproteobacteria</taxon>
        <taxon>Hyphomicrobiales</taxon>
        <taxon>Stappiaceae</taxon>
        <taxon>Roseibium</taxon>
    </lineage>
</organism>
<keyword evidence="2" id="KW-0732">Signal</keyword>
<evidence type="ECO:0000313" key="3">
    <source>
        <dbReference type="EMBL" id="MBS8261009.1"/>
    </source>
</evidence>
<gene>
    <name evidence="3" type="ORF">DYI23_12330</name>
</gene>
<dbReference type="Proteomes" id="UP000705379">
    <property type="component" value="Unassembled WGS sequence"/>
</dbReference>
<accession>A0A944GT25</accession>
<evidence type="ECO:0000256" key="1">
    <source>
        <dbReference type="PROSITE-ProRule" id="PRU00339"/>
    </source>
</evidence>
<reference evidence="3" key="2">
    <citation type="journal article" date="2021" name="Microorganisms">
        <title>Bacterial Dimethylsulfoniopropionate Biosynthesis in the East China Sea.</title>
        <authorList>
            <person name="Liu J."/>
            <person name="Zhang Y."/>
            <person name="Liu J."/>
            <person name="Zhong H."/>
            <person name="Williams B.T."/>
            <person name="Zheng Y."/>
            <person name="Curson A.R.J."/>
            <person name="Sun C."/>
            <person name="Sun H."/>
            <person name="Song D."/>
            <person name="Wagner Mackenzie B."/>
            <person name="Bermejo Martinez A."/>
            <person name="Todd J.D."/>
            <person name="Zhang X.H."/>
        </authorList>
    </citation>
    <scope>NUCLEOTIDE SEQUENCE</scope>
    <source>
        <strain evidence="3">AESS21</strain>
    </source>
</reference>
<dbReference type="InterPro" id="IPR019734">
    <property type="entry name" value="TPR_rpt"/>
</dbReference>
<dbReference type="PROSITE" id="PS50005">
    <property type="entry name" value="TPR"/>
    <property type="match status" value="1"/>
</dbReference>
<reference evidence="3" key="1">
    <citation type="submission" date="2018-08" db="EMBL/GenBank/DDBJ databases">
        <authorList>
            <person name="Jin W."/>
            <person name="Wang H."/>
            <person name="Yang Y."/>
            <person name="Li M."/>
            <person name="Liu J."/>
        </authorList>
    </citation>
    <scope>NUCLEOTIDE SEQUENCE</scope>
    <source>
        <strain evidence="3">AESS21</strain>
    </source>
</reference>
<name>A0A944GT25_9HYPH</name>
<feature type="signal peptide" evidence="2">
    <location>
        <begin position="1"/>
        <end position="19"/>
    </location>
</feature>
<dbReference type="SMART" id="SM00028">
    <property type="entry name" value="TPR"/>
    <property type="match status" value="3"/>
</dbReference>
<evidence type="ECO:0000313" key="4">
    <source>
        <dbReference type="Proteomes" id="UP000705379"/>
    </source>
</evidence>
<evidence type="ECO:0000256" key="2">
    <source>
        <dbReference type="SAM" id="SignalP"/>
    </source>
</evidence>
<sequence>MRLFLFVILILGAMGSSFAQTTPDLGPEADVPSVDDLDTLIPEVDADQPAVVDPDGPPEASELDALFVRLKDAEGTSEADRIAREIQLLWLDSGSDTVDLMMARAGQALKAEDHALALDMLDIVVTLSPDFAEGWNRRATVFYMQRDFARSLVDIERTLALEPRHWGAMSGLAIIQRRLGQEDRALVTFKKAVEIHPGLTNALETIEALEKEAAGEPI</sequence>
<keyword evidence="1" id="KW-0802">TPR repeat</keyword>
<dbReference type="SUPFAM" id="SSF48452">
    <property type="entry name" value="TPR-like"/>
    <property type="match status" value="1"/>
</dbReference>
<protein>
    <submittedName>
        <fullName evidence="3">Tetratricopeptide repeat protein</fullName>
    </submittedName>
</protein>
<dbReference type="RefSeq" id="WP_213216419.1">
    <property type="nucleotide sequence ID" value="NZ_QTKU01000002.1"/>
</dbReference>
<feature type="repeat" description="TPR" evidence="1">
    <location>
        <begin position="132"/>
        <end position="165"/>
    </location>
</feature>
<dbReference type="AlphaFoldDB" id="A0A944GT25"/>
<proteinExistence type="predicted"/>
<dbReference type="Gene3D" id="1.25.40.10">
    <property type="entry name" value="Tetratricopeptide repeat domain"/>
    <property type="match status" value="1"/>
</dbReference>